<protein>
    <submittedName>
        <fullName evidence="4">Retrovirus-related pol polyprotein from transposon TNT 1-94</fullName>
    </submittedName>
</protein>
<organism evidence="4 5">
    <name type="scientific">Tanacetum coccineum</name>
    <dbReference type="NCBI Taxonomy" id="301880"/>
    <lineage>
        <taxon>Eukaryota</taxon>
        <taxon>Viridiplantae</taxon>
        <taxon>Streptophyta</taxon>
        <taxon>Embryophyta</taxon>
        <taxon>Tracheophyta</taxon>
        <taxon>Spermatophyta</taxon>
        <taxon>Magnoliopsida</taxon>
        <taxon>eudicotyledons</taxon>
        <taxon>Gunneridae</taxon>
        <taxon>Pentapetalae</taxon>
        <taxon>asterids</taxon>
        <taxon>campanulids</taxon>
        <taxon>Asterales</taxon>
        <taxon>Asteraceae</taxon>
        <taxon>Asteroideae</taxon>
        <taxon>Anthemideae</taxon>
        <taxon>Anthemidinae</taxon>
        <taxon>Tanacetum</taxon>
    </lineage>
</organism>
<evidence type="ECO:0000313" key="5">
    <source>
        <dbReference type="Proteomes" id="UP001151760"/>
    </source>
</evidence>
<proteinExistence type="predicted"/>
<dbReference type="InterPro" id="IPR036397">
    <property type="entry name" value="RNaseH_sf"/>
</dbReference>
<dbReference type="PANTHER" id="PTHR42648:SF32">
    <property type="entry name" value="RIBONUCLEASE H-LIKE DOMAIN, GAG-PRE-INTEGRASE DOMAIN PROTEIN-RELATED"/>
    <property type="match status" value="1"/>
</dbReference>
<dbReference type="CDD" id="cd09272">
    <property type="entry name" value="RNase_HI_RT_Ty1"/>
    <property type="match status" value="1"/>
</dbReference>
<dbReference type="SUPFAM" id="SSF53098">
    <property type="entry name" value="Ribonuclease H-like"/>
    <property type="match status" value="1"/>
</dbReference>
<keyword evidence="2" id="KW-0378">Hydrolase</keyword>
<dbReference type="InterPro" id="IPR012337">
    <property type="entry name" value="RNaseH-like_sf"/>
</dbReference>
<dbReference type="Proteomes" id="UP001151760">
    <property type="component" value="Unassembled WGS sequence"/>
</dbReference>
<keyword evidence="1" id="KW-0479">Metal-binding</keyword>
<dbReference type="Pfam" id="PF00665">
    <property type="entry name" value="rve"/>
    <property type="match status" value="1"/>
</dbReference>
<name>A0ABQ5F7I6_9ASTR</name>
<keyword evidence="5" id="KW-1185">Reference proteome</keyword>
<dbReference type="EMBL" id="BQNB010017057">
    <property type="protein sequence ID" value="GJT58875.1"/>
    <property type="molecule type" value="Genomic_DNA"/>
</dbReference>
<dbReference type="PANTHER" id="PTHR42648">
    <property type="entry name" value="TRANSPOSASE, PUTATIVE-RELATED"/>
    <property type="match status" value="1"/>
</dbReference>
<dbReference type="Pfam" id="PF07727">
    <property type="entry name" value="RVT_2"/>
    <property type="match status" value="1"/>
</dbReference>
<accession>A0ABQ5F7I6</accession>
<sequence>MSINHEKYTLVIVDEYSRYTWVYFLNTKSQASKMIMSFVRMVENQNDVKVKQIKTDNGTTFRNIELGSFCDEKGISQNFSSSYTPEQNGVAEMKNRTLIEAARTVLNGSVLSKHFWTEVVRISCYTQNRSIIVKRHDMTPYEIFRERIPDIIYFHVFRCPMFIDNYKDHIGKFDAKADDGFTDTSVDEIGIDDSSRYPLNEFLQKDDPSKEHQTNFDISYYIIPHGRSLTELTQEKHVPEVIATNEQDNPQTDDDRWSKDQHIKLVNSIGDLGEGMFTKSMTAKLTATSASECLFDDFLSEIELKKMYEALKHPEWVDAMQEENKKDEYGIVTKNKARLVAQGYSQEEGIDYDETFAPVARMEAIRIFLAFATYMNFTVFQMDIKSAFLNGKLDKALYELKQAPREWYLKGTSSPGLYYLNYSGFDLKGYSESDYAGCNMDRKSTLAKAKYVAVAGYSKNILWMKSQFSDYDIHYKMVPIFCDNTSAIAISNNPVLHSRANHIDIRYHFIRDHILKGDIELHFIPTKYQLADIFTKPLDEPTFTRLKAELGMLNID</sequence>
<evidence type="ECO:0000259" key="3">
    <source>
        <dbReference type="PROSITE" id="PS50994"/>
    </source>
</evidence>
<reference evidence="4" key="1">
    <citation type="journal article" date="2022" name="Int. J. Mol. Sci.">
        <title>Draft Genome of Tanacetum Coccineum: Genomic Comparison of Closely Related Tanacetum-Family Plants.</title>
        <authorList>
            <person name="Yamashiro T."/>
            <person name="Shiraishi A."/>
            <person name="Nakayama K."/>
            <person name="Satake H."/>
        </authorList>
    </citation>
    <scope>NUCLEOTIDE SEQUENCE</scope>
</reference>
<dbReference type="InterPro" id="IPR013103">
    <property type="entry name" value="RVT_2"/>
</dbReference>
<evidence type="ECO:0000313" key="4">
    <source>
        <dbReference type="EMBL" id="GJT58875.1"/>
    </source>
</evidence>
<reference evidence="4" key="2">
    <citation type="submission" date="2022-01" db="EMBL/GenBank/DDBJ databases">
        <authorList>
            <person name="Yamashiro T."/>
            <person name="Shiraishi A."/>
            <person name="Satake H."/>
            <person name="Nakayama K."/>
        </authorList>
    </citation>
    <scope>NUCLEOTIDE SEQUENCE</scope>
</reference>
<dbReference type="InterPro" id="IPR001584">
    <property type="entry name" value="Integrase_cat-core"/>
</dbReference>
<evidence type="ECO:0000256" key="2">
    <source>
        <dbReference type="ARBA" id="ARBA00022801"/>
    </source>
</evidence>
<dbReference type="InterPro" id="IPR039537">
    <property type="entry name" value="Retrotran_Ty1/copia-like"/>
</dbReference>
<gene>
    <name evidence="4" type="ORF">Tco_1002408</name>
</gene>
<dbReference type="PROSITE" id="PS50994">
    <property type="entry name" value="INTEGRASE"/>
    <property type="match status" value="1"/>
</dbReference>
<feature type="domain" description="Integrase catalytic" evidence="3">
    <location>
        <begin position="1"/>
        <end position="148"/>
    </location>
</feature>
<evidence type="ECO:0000256" key="1">
    <source>
        <dbReference type="ARBA" id="ARBA00022723"/>
    </source>
</evidence>
<dbReference type="Gene3D" id="3.30.420.10">
    <property type="entry name" value="Ribonuclease H-like superfamily/Ribonuclease H"/>
    <property type="match status" value="1"/>
</dbReference>
<comment type="caution">
    <text evidence="4">The sequence shown here is derived from an EMBL/GenBank/DDBJ whole genome shotgun (WGS) entry which is preliminary data.</text>
</comment>